<keyword evidence="3" id="KW-1185">Reference proteome</keyword>
<feature type="compositionally biased region" description="Low complexity" evidence="1">
    <location>
        <begin position="46"/>
        <end position="59"/>
    </location>
</feature>
<feature type="region of interest" description="Disordered" evidence="1">
    <location>
        <begin position="46"/>
        <end position="65"/>
    </location>
</feature>
<sequence length="590" mass="67551">MYFPDHRVFFETPDLVAGDSILADLKSLSLRRFLPARIFPSFRRLTSSPTRSFSTSRSPKQQPPLPFPAVDGRCLSTLRRFILYLNHVANLLGILQKVSKIYSFKAPLSISHRRRKLVNLRSPTHLTINLSAGSRNFSGVSRRSLPPCIVTELSYASSAGYAAFLKHRFRSFRSVTTMCINPLDLLSSSLQFVRRISSQLRVRSAPTARNYFPALFLAFPVNRRLCLVSKYLCRLKDETLILVGLFLPSWSLGQSSYFLLLDLMSPERDIMNMGQLLLMLLNMGQLLPFWFLGQCLVSLFLGLLKPIRRSSCSCLVVLKSNMLNLQRFNGSSIKRFCLAIWKLLSFNFENSVPGNRDIMRVMWNRIIRRETNHIHYGGNHSLLKPLMSGCNKSGRMNRGGHGMIGMLTLDLLFPDSIISSHEERHGFNFLFDERETFSATIPQWRGRFLMCLLLRCLGVFQNTLFSRVTTYARPGALLYPFSSLILTGTNLHCISLLGSGTLHSIGMSAYALQAHYWKYKTAWSLLYSLRQWLSWSLAFWKRTALRIDENPSFVVRMLFCSRSNIPWISILLCKFIGLRSSPPREEFVCL</sequence>
<reference evidence="3" key="1">
    <citation type="journal article" date="2011" name="Nat. Genet.">
        <title>The Arabidopsis lyrata genome sequence and the basis of rapid genome size change.</title>
        <authorList>
            <person name="Hu T.T."/>
            <person name="Pattyn P."/>
            <person name="Bakker E.G."/>
            <person name="Cao J."/>
            <person name="Cheng J.-F."/>
            <person name="Clark R.M."/>
            <person name="Fahlgren N."/>
            <person name="Fawcett J.A."/>
            <person name="Grimwood J."/>
            <person name="Gundlach H."/>
            <person name="Haberer G."/>
            <person name="Hollister J.D."/>
            <person name="Ossowski S."/>
            <person name="Ottilar R.P."/>
            <person name="Salamov A.A."/>
            <person name="Schneeberger K."/>
            <person name="Spannagl M."/>
            <person name="Wang X."/>
            <person name="Yang L."/>
            <person name="Nasrallah M.E."/>
            <person name="Bergelson J."/>
            <person name="Carrington J.C."/>
            <person name="Gaut B.S."/>
            <person name="Schmutz J."/>
            <person name="Mayer K.F.X."/>
            <person name="Van de Peer Y."/>
            <person name="Grigoriev I.V."/>
            <person name="Nordborg M."/>
            <person name="Weigel D."/>
            <person name="Guo Y.-L."/>
        </authorList>
    </citation>
    <scope>NUCLEOTIDE SEQUENCE [LARGE SCALE GENOMIC DNA]</scope>
    <source>
        <strain evidence="3">cv. MN47</strain>
    </source>
</reference>
<evidence type="ECO:0000256" key="1">
    <source>
        <dbReference type="SAM" id="MobiDB-lite"/>
    </source>
</evidence>
<accession>D7LYK4</accession>
<proteinExistence type="predicted"/>
<name>D7LYK4_ARALL</name>
<gene>
    <name evidence="2" type="ORF">ARALYDRAFT_909928</name>
</gene>
<dbReference type="EMBL" id="GL348718">
    <property type="protein sequence ID" value="EFH50186.1"/>
    <property type="molecule type" value="Genomic_DNA"/>
</dbReference>
<dbReference type="Gramene" id="scaffold_601985.1">
    <property type="protein sequence ID" value="scaffold_601985.1"/>
    <property type="gene ID" value="scaffold_601985.1"/>
</dbReference>
<dbReference type="AlphaFoldDB" id="D7LYK4"/>
<evidence type="ECO:0000313" key="2">
    <source>
        <dbReference type="EMBL" id="EFH50186.1"/>
    </source>
</evidence>
<organism evidence="3">
    <name type="scientific">Arabidopsis lyrata subsp. lyrata</name>
    <name type="common">Lyre-leaved rock-cress</name>
    <dbReference type="NCBI Taxonomy" id="81972"/>
    <lineage>
        <taxon>Eukaryota</taxon>
        <taxon>Viridiplantae</taxon>
        <taxon>Streptophyta</taxon>
        <taxon>Embryophyta</taxon>
        <taxon>Tracheophyta</taxon>
        <taxon>Spermatophyta</taxon>
        <taxon>Magnoliopsida</taxon>
        <taxon>eudicotyledons</taxon>
        <taxon>Gunneridae</taxon>
        <taxon>Pentapetalae</taxon>
        <taxon>rosids</taxon>
        <taxon>malvids</taxon>
        <taxon>Brassicales</taxon>
        <taxon>Brassicaceae</taxon>
        <taxon>Camelineae</taxon>
        <taxon>Arabidopsis</taxon>
    </lineage>
</organism>
<dbReference type="HOGENOM" id="CLU_462615_0_0_1"/>
<protein>
    <submittedName>
        <fullName evidence="2">Predicted protein</fullName>
    </submittedName>
</protein>
<dbReference type="Proteomes" id="UP000008694">
    <property type="component" value="Unassembled WGS sequence"/>
</dbReference>
<evidence type="ECO:0000313" key="3">
    <source>
        <dbReference type="Proteomes" id="UP000008694"/>
    </source>
</evidence>